<proteinExistence type="predicted"/>
<dbReference type="AlphaFoldDB" id="A0A423SL93"/>
<reference evidence="5 6" key="2">
    <citation type="submission" date="2019-01" db="EMBL/GenBank/DDBJ databases">
        <title>The decoding of complex shrimp genome reveals the adaptation for benthos swimmer, frequently molting mechanism and breeding impact on genome.</title>
        <authorList>
            <person name="Sun Y."/>
            <person name="Gao Y."/>
            <person name="Yu Y."/>
        </authorList>
    </citation>
    <scope>NUCLEOTIDE SEQUENCE [LARGE SCALE GENOMIC DNA]</scope>
    <source>
        <tissue evidence="5">Muscle</tissue>
    </source>
</reference>
<dbReference type="CDD" id="cd00041">
    <property type="entry name" value="CUB"/>
    <property type="match status" value="1"/>
</dbReference>
<evidence type="ECO:0000313" key="5">
    <source>
        <dbReference type="EMBL" id="ROT64941.1"/>
    </source>
</evidence>
<evidence type="ECO:0000313" key="6">
    <source>
        <dbReference type="Proteomes" id="UP000283509"/>
    </source>
</evidence>
<dbReference type="EMBL" id="QCYY01003165">
    <property type="protein sequence ID" value="ROT64941.1"/>
    <property type="molecule type" value="Genomic_DNA"/>
</dbReference>
<dbReference type="SMART" id="SM00042">
    <property type="entry name" value="CUB"/>
    <property type="match status" value="1"/>
</dbReference>
<evidence type="ECO:0000256" key="1">
    <source>
        <dbReference type="ARBA" id="ARBA00022737"/>
    </source>
</evidence>
<dbReference type="InterPro" id="IPR035914">
    <property type="entry name" value="Sperma_CUB_dom_sf"/>
</dbReference>
<protein>
    <submittedName>
        <fullName evidence="5">Putative cubilin</fullName>
    </submittedName>
</protein>
<dbReference type="PANTHER" id="PTHR24251:SF37">
    <property type="entry name" value="CUB DOMAIN-CONTAINING PROTEIN"/>
    <property type="match status" value="1"/>
</dbReference>
<keyword evidence="6" id="KW-1185">Reference proteome</keyword>
<gene>
    <name evidence="5" type="ORF">C7M84_017100</name>
</gene>
<organism evidence="5 6">
    <name type="scientific">Penaeus vannamei</name>
    <name type="common">Whiteleg shrimp</name>
    <name type="synonym">Litopenaeus vannamei</name>
    <dbReference type="NCBI Taxonomy" id="6689"/>
    <lineage>
        <taxon>Eukaryota</taxon>
        <taxon>Metazoa</taxon>
        <taxon>Ecdysozoa</taxon>
        <taxon>Arthropoda</taxon>
        <taxon>Crustacea</taxon>
        <taxon>Multicrustacea</taxon>
        <taxon>Malacostraca</taxon>
        <taxon>Eumalacostraca</taxon>
        <taxon>Eucarida</taxon>
        <taxon>Decapoda</taxon>
        <taxon>Dendrobranchiata</taxon>
        <taxon>Penaeoidea</taxon>
        <taxon>Penaeidae</taxon>
        <taxon>Penaeus</taxon>
    </lineage>
</organism>
<dbReference type="Pfam" id="PF00431">
    <property type="entry name" value="CUB"/>
    <property type="match status" value="1"/>
</dbReference>
<accession>A0A423SL93</accession>
<comment type="caution">
    <text evidence="5">The sequence shown here is derived from an EMBL/GenBank/DDBJ whole genome shotgun (WGS) entry which is preliminary data.</text>
</comment>
<dbReference type="OrthoDB" id="6366701at2759"/>
<keyword evidence="1" id="KW-0677">Repeat</keyword>
<feature type="domain" description="CUB" evidence="4">
    <location>
        <begin position="130"/>
        <end position="243"/>
    </location>
</feature>
<dbReference type="SUPFAM" id="SSF49854">
    <property type="entry name" value="Spermadhesin, CUB domain"/>
    <property type="match status" value="1"/>
</dbReference>
<evidence type="ECO:0000259" key="4">
    <source>
        <dbReference type="PROSITE" id="PS01180"/>
    </source>
</evidence>
<reference evidence="5 6" key="1">
    <citation type="submission" date="2018-04" db="EMBL/GenBank/DDBJ databases">
        <authorList>
            <person name="Zhang X."/>
            <person name="Yuan J."/>
            <person name="Li F."/>
            <person name="Xiang J."/>
        </authorList>
    </citation>
    <scope>NUCLEOTIDE SEQUENCE [LARGE SCALE GENOMIC DNA]</scope>
    <source>
        <tissue evidence="5">Muscle</tissue>
    </source>
</reference>
<evidence type="ECO:0000256" key="3">
    <source>
        <dbReference type="PROSITE-ProRule" id="PRU00059"/>
    </source>
</evidence>
<dbReference type="Gene3D" id="2.60.120.290">
    <property type="entry name" value="Spermadhesin, CUB domain"/>
    <property type="match status" value="1"/>
</dbReference>
<sequence length="249" mass="26233">MCALYGGRCLPSDAWVCHALGRPGACGGGSDVCCDECPFKTRSQCLQNNGICKSSCAPDEQALQGGCRGESCICCASCRITPGCQARGGSCVKGVADCPSGFVDAAGCEGEQCMCCLPPPGTTTEAPPVCSGVKEINSTYGVISMGSEVSLYESNLDCEWRIEVSPGHELTLVWLRLSIEYQTECSFDFVELEVQGGSGESSKYCGYDIPSPPTTTHTNPVIVRFHSDSSVTSTGFVLLHYVTPTGRGK</sequence>
<dbReference type="Proteomes" id="UP000283509">
    <property type="component" value="Unassembled WGS sequence"/>
</dbReference>
<name>A0A423SL93_PENVA</name>
<keyword evidence="2" id="KW-1015">Disulfide bond</keyword>
<dbReference type="PROSITE" id="PS01180">
    <property type="entry name" value="CUB"/>
    <property type="match status" value="1"/>
</dbReference>
<dbReference type="PANTHER" id="PTHR24251">
    <property type="entry name" value="OVOCHYMASE-RELATED"/>
    <property type="match status" value="1"/>
</dbReference>
<evidence type="ECO:0000256" key="2">
    <source>
        <dbReference type="ARBA" id="ARBA00023157"/>
    </source>
</evidence>
<dbReference type="InterPro" id="IPR000859">
    <property type="entry name" value="CUB_dom"/>
</dbReference>
<comment type="caution">
    <text evidence="3">Lacks conserved residue(s) required for the propagation of feature annotation.</text>
</comment>